<feature type="compositionally biased region" description="Basic and acidic residues" evidence="1">
    <location>
        <begin position="406"/>
        <end position="428"/>
    </location>
</feature>
<dbReference type="GO" id="GO:0000340">
    <property type="term" value="F:RNA 7-methylguanosine cap binding"/>
    <property type="evidence" value="ECO:0007669"/>
    <property type="project" value="InterPro"/>
</dbReference>
<sequence>MEDLDMIDVADDIDIQIDTEVAAPIAQQPQQVIQNNTAGAQESIPAAYLEDIVVHRPWPESLNLQGVDNFDPNDPLYYAIEHCQSDPRVKQLRWVNDTSVNLDYYSSEDAALALKMLTAPEVGDTSHLSMQASRPAKPYSKKPDNILTIRQSNAGDEKPKGAAQKSNYYQRNPDVAGNRQRAPRKRSPAPRKDYLDYGEDDMASRGQDRRRSTGDESMGDSGADRRGPRRNGRDERDGRDMRGRGRGGGRQQGGRFRSDAQNQDVDSYRPSSRSPNEPRFGRLRGRSASPTPYDEGDGRFGFSEHDSHAGPRRYRSRSRSDNRRRREPSADRWTHDRANYDRQGGTTGGSRWQKDTALVESSPMGNHHRSNAIDASSKSKGAGESLLSRMTKNGQPLAPQQKPKRSLADRITRDDNSDEVFGRLKNDYSDPYVTEFSESTQTRRGLADRITRDNDMNIRGRARSQEGINIRGSADRSGSGINIRGVASGA</sequence>
<proteinExistence type="predicted"/>
<feature type="region of interest" description="Disordered" evidence="1">
    <location>
        <begin position="124"/>
        <end position="490"/>
    </location>
</feature>
<dbReference type="GO" id="GO:0003729">
    <property type="term" value="F:mRNA binding"/>
    <property type="evidence" value="ECO:0007669"/>
    <property type="project" value="InterPro"/>
</dbReference>
<reference evidence="4" key="4">
    <citation type="journal article" date="2022" name="Microb. Genom.">
        <title>A global pangenome for the wheat fungal pathogen Pyrenophora tritici-repentis and prediction of effector protein structural homology.</title>
        <authorList>
            <person name="Moolhuijzen P.M."/>
            <person name="See P.T."/>
            <person name="Shi G."/>
            <person name="Powell H.R."/>
            <person name="Cockram J."/>
            <person name="Jorgensen L.N."/>
            <person name="Benslimane H."/>
            <person name="Strelkov S.E."/>
            <person name="Turner J."/>
            <person name="Liu Z."/>
            <person name="Moffat C.S."/>
        </authorList>
    </citation>
    <scope>NUCLEOTIDE SEQUENCE [LARGE SCALE GENOMIC DNA]</scope>
</reference>
<dbReference type="EMBL" id="NRDI02000016">
    <property type="protein sequence ID" value="KAI1510509.1"/>
    <property type="molecule type" value="Genomic_DNA"/>
</dbReference>
<reference evidence="2" key="1">
    <citation type="journal article" date="2018" name="BMC Genomics">
        <title>Comparative genomics of the wheat fungal pathogen Pyrenophora tritici-repentis reveals chromosomal variations and genome plasticity.</title>
        <authorList>
            <person name="Moolhuijzen P."/>
            <person name="See P.T."/>
            <person name="Hane J.K."/>
            <person name="Shi G."/>
            <person name="Liu Z."/>
            <person name="Oliver R.P."/>
            <person name="Moffat C.S."/>
        </authorList>
    </citation>
    <scope>NUCLEOTIDE SEQUENCE [LARGE SCALE GENOMIC DNA]</scope>
    <source>
        <strain evidence="2">M4</strain>
    </source>
</reference>
<dbReference type="Proteomes" id="UP000245464">
    <property type="component" value="Chromosome 4"/>
</dbReference>
<protein>
    <submittedName>
        <fullName evidence="3">DUF2414 multi-domain protein</fullName>
    </submittedName>
</protein>
<evidence type="ECO:0000313" key="3">
    <source>
        <dbReference type="EMBL" id="KAI1510509.1"/>
    </source>
</evidence>
<feature type="compositionally biased region" description="Basic and acidic residues" evidence="1">
    <location>
        <begin position="296"/>
        <end position="309"/>
    </location>
</feature>
<feature type="compositionally biased region" description="Polar residues" evidence="1">
    <location>
        <begin position="259"/>
        <end position="275"/>
    </location>
</feature>
<accession>A0A2W1EPL9</accession>
<keyword evidence="4" id="KW-1185">Reference proteome</keyword>
<dbReference type="EMBL" id="NQIK02000004">
    <property type="protein sequence ID" value="KAF7571560.1"/>
    <property type="molecule type" value="Genomic_DNA"/>
</dbReference>
<organism evidence="3 4">
    <name type="scientific">Pyrenophora tritici-repentis</name>
    <dbReference type="NCBI Taxonomy" id="45151"/>
    <lineage>
        <taxon>Eukaryota</taxon>
        <taxon>Fungi</taxon>
        <taxon>Dikarya</taxon>
        <taxon>Ascomycota</taxon>
        <taxon>Pezizomycotina</taxon>
        <taxon>Dothideomycetes</taxon>
        <taxon>Pleosporomycetidae</taxon>
        <taxon>Pleosporales</taxon>
        <taxon>Pleosporineae</taxon>
        <taxon>Pleosporaceae</taxon>
        <taxon>Pyrenophora</taxon>
    </lineage>
</organism>
<dbReference type="OMA" id="TFEASMY"/>
<feature type="compositionally biased region" description="Basic and acidic residues" evidence="1">
    <location>
        <begin position="222"/>
        <end position="243"/>
    </location>
</feature>
<dbReference type="AlphaFoldDB" id="A0A2W1EPL9"/>
<feature type="compositionally biased region" description="Basic and acidic residues" evidence="1">
    <location>
        <begin position="445"/>
        <end position="458"/>
    </location>
</feature>
<dbReference type="Pfam" id="PF10309">
    <property type="entry name" value="NCBP3"/>
    <property type="match status" value="1"/>
</dbReference>
<dbReference type="Proteomes" id="UP000249757">
    <property type="component" value="Unassembled WGS sequence"/>
</dbReference>
<dbReference type="InterPro" id="IPR019416">
    <property type="entry name" value="NCBP3"/>
</dbReference>
<name>A0A2W1EPL9_9PLEO</name>
<comment type="caution">
    <text evidence="3">The sequence shown here is derived from an EMBL/GenBank/DDBJ whole genome shotgun (WGS) entry which is preliminary data.</text>
</comment>
<reference evidence="3" key="2">
    <citation type="submission" date="2021-05" db="EMBL/GenBank/DDBJ databases">
        <authorList>
            <person name="Moolhuijzen P.M."/>
            <person name="Moffat C.S."/>
        </authorList>
    </citation>
    <scope>NUCLEOTIDE SEQUENCE</scope>
    <source>
        <strain evidence="3">86-124</strain>
    </source>
</reference>
<feature type="compositionally biased region" description="Basic and acidic residues" evidence="1">
    <location>
        <begin position="327"/>
        <end position="340"/>
    </location>
</feature>
<feature type="compositionally biased region" description="Basic and acidic residues" evidence="1">
    <location>
        <begin position="202"/>
        <end position="214"/>
    </location>
</feature>
<evidence type="ECO:0000256" key="1">
    <source>
        <dbReference type="SAM" id="MobiDB-lite"/>
    </source>
</evidence>
<evidence type="ECO:0000313" key="2">
    <source>
        <dbReference type="EMBL" id="KAF7571560.1"/>
    </source>
</evidence>
<evidence type="ECO:0000313" key="4">
    <source>
        <dbReference type="Proteomes" id="UP000249757"/>
    </source>
</evidence>
<dbReference type="OrthoDB" id="422106at2759"/>
<feature type="compositionally biased region" description="Basic residues" evidence="1">
    <location>
        <begin position="310"/>
        <end position="326"/>
    </location>
</feature>
<gene>
    <name evidence="3" type="ORF">Ptr86124_010314</name>
    <name evidence="2" type="ORF">PtrM4_090600</name>
</gene>
<reference evidence="3" key="3">
    <citation type="journal article" date="2022" name="bioRxiv">
        <title>A global pangenome for the wheat fungal pathogen Pyrenophora tritici-repentis and prediction of effector protein structural homology.</title>
        <authorList>
            <person name="Moolhuijzen P."/>
            <person name="See P.T."/>
            <person name="Shi G."/>
            <person name="Powell H.R."/>
            <person name="Cockram J."/>
            <person name="Jorgensen L.N."/>
            <person name="Benslimane H."/>
            <person name="Strelkov S.E."/>
            <person name="Turner J."/>
            <person name="Liu Z."/>
            <person name="Moffat C.S."/>
        </authorList>
    </citation>
    <scope>NUCLEOTIDE SEQUENCE</scope>
    <source>
        <strain evidence="3">86-124</strain>
    </source>
</reference>